<dbReference type="EMBL" id="GBRH01257056">
    <property type="protein sequence ID" value="JAD40839.1"/>
    <property type="molecule type" value="Transcribed_RNA"/>
</dbReference>
<accession>A0A0A8ZN32</accession>
<feature type="compositionally biased region" description="Low complexity" evidence="1">
    <location>
        <begin position="183"/>
        <end position="196"/>
    </location>
</feature>
<feature type="compositionally biased region" description="Basic residues" evidence="1">
    <location>
        <begin position="164"/>
        <end position="182"/>
    </location>
</feature>
<protein>
    <submittedName>
        <fullName evidence="2">Uncharacterized protein</fullName>
    </submittedName>
</protein>
<feature type="compositionally biased region" description="Basic residues" evidence="1">
    <location>
        <begin position="116"/>
        <end position="130"/>
    </location>
</feature>
<evidence type="ECO:0000313" key="2">
    <source>
        <dbReference type="EMBL" id="JAD40839.1"/>
    </source>
</evidence>
<feature type="compositionally biased region" description="Basic and acidic residues" evidence="1">
    <location>
        <begin position="61"/>
        <end position="73"/>
    </location>
</feature>
<evidence type="ECO:0000256" key="1">
    <source>
        <dbReference type="SAM" id="MobiDB-lite"/>
    </source>
</evidence>
<sequence>MASPGQDPQCLLQGVRAAHGQQQGEGLCDDAHPRRRLLLGPPRPVLQHNRQHSHPLQARSGSREGQGRGECGGRRRLRRGGAQEAGAPVAGWDGDLPHPLLPLPRRLRGRALSAPRRCRPPRRHPYRRHGPPHEEVRVLRARRRGGPQDVSQVRRAGRPAPRPRPPRRRLAHHLQPPRRGRAPPRQGAPALPLLRPRQPREASQRTAAAG</sequence>
<reference evidence="2" key="1">
    <citation type="submission" date="2014-09" db="EMBL/GenBank/DDBJ databases">
        <authorList>
            <person name="Magalhaes I.L.F."/>
            <person name="Oliveira U."/>
            <person name="Santos F.R."/>
            <person name="Vidigal T.H.D.A."/>
            <person name="Brescovit A.D."/>
            <person name="Santos A.J."/>
        </authorList>
    </citation>
    <scope>NUCLEOTIDE SEQUENCE</scope>
    <source>
        <tissue evidence="2">Shoot tissue taken approximately 20 cm above the soil surface</tissue>
    </source>
</reference>
<feature type="region of interest" description="Disordered" evidence="1">
    <location>
        <begin position="16"/>
        <end position="210"/>
    </location>
</feature>
<reference evidence="2" key="2">
    <citation type="journal article" date="2015" name="Data Brief">
        <title>Shoot transcriptome of the giant reed, Arundo donax.</title>
        <authorList>
            <person name="Barrero R.A."/>
            <person name="Guerrero F.D."/>
            <person name="Moolhuijzen P."/>
            <person name="Goolsby J.A."/>
            <person name="Tidwell J."/>
            <person name="Bellgard S.E."/>
            <person name="Bellgard M.I."/>
        </authorList>
    </citation>
    <scope>NUCLEOTIDE SEQUENCE</scope>
    <source>
        <tissue evidence="2">Shoot tissue taken approximately 20 cm above the soil surface</tissue>
    </source>
</reference>
<dbReference type="AlphaFoldDB" id="A0A0A8ZN32"/>
<organism evidence="2">
    <name type="scientific">Arundo donax</name>
    <name type="common">Giant reed</name>
    <name type="synonym">Donax arundinaceus</name>
    <dbReference type="NCBI Taxonomy" id="35708"/>
    <lineage>
        <taxon>Eukaryota</taxon>
        <taxon>Viridiplantae</taxon>
        <taxon>Streptophyta</taxon>
        <taxon>Embryophyta</taxon>
        <taxon>Tracheophyta</taxon>
        <taxon>Spermatophyta</taxon>
        <taxon>Magnoliopsida</taxon>
        <taxon>Liliopsida</taxon>
        <taxon>Poales</taxon>
        <taxon>Poaceae</taxon>
        <taxon>PACMAD clade</taxon>
        <taxon>Arundinoideae</taxon>
        <taxon>Arundineae</taxon>
        <taxon>Arundo</taxon>
    </lineage>
</organism>
<name>A0A0A8ZN32_ARUDO</name>
<proteinExistence type="predicted"/>